<feature type="compositionally biased region" description="Basic and acidic residues" evidence="1">
    <location>
        <begin position="108"/>
        <end position="119"/>
    </location>
</feature>
<keyword evidence="2" id="KW-1133">Transmembrane helix</keyword>
<keyword evidence="2" id="KW-0812">Transmembrane</keyword>
<proteinExistence type="predicted"/>
<evidence type="ECO:0000256" key="2">
    <source>
        <dbReference type="SAM" id="Phobius"/>
    </source>
</evidence>
<organism evidence="3 4">
    <name type="scientific">Pristionchus entomophagus</name>
    <dbReference type="NCBI Taxonomy" id="358040"/>
    <lineage>
        <taxon>Eukaryota</taxon>
        <taxon>Metazoa</taxon>
        <taxon>Ecdysozoa</taxon>
        <taxon>Nematoda</taxon>
        <taxon>Chromadorea</taxon>
        <taxon>Rhabditida</taxon>
        <taxon>Rhabditina</taxon>
        <taxon>Diplogasteromorpha</taxon>
        <taxon>Diplogasteroidea</taxon>
        <taxon>Neodiplogasteridae</taxon>
        <taxon>Pristionchus</taxon>
    </lineage>
</organism>
<protein>
    <recommendedName>
        <fullName evidence="5">Transmembrane protein</fullName>
    </recommendedName>
</protein>
<dbReference type="EMBL" id="BTSX01000001">
    <property type="protein sequence ID" value="GMS79542.1"/>
    <property type="molecule type" value="Genomic_DNA"/>
</dbReference>
<feature type="transmembrane region" description="Helical" evidence="2">
    <location>
        <begin position="263"/>
        <end position="285"/>
    </location>
</feature>
<gene>
    <name evidence="3" type="ORF">PENTCL1PPCAC_1717</name>
</gene>
<keyword evidence="4" id="KW-1185">Reference proteome</keyword>
<evidence type="ECO:0008006" key="5">
    <source>
        <dbReference type="Google" id="ProtNLM"/>
    </source>
</evidence>
<dbReference type="AlphaFoldDB" id="A0AAV5S8W7"/>
<feature type="non-terminal residue" evidence="3">
    <location>
        <position position="1"/>
    </location>
</feature>
<feature type="compositionally biased region" description="Basic and acidic residues" evidence="1">
    <location>
        <begin position="164"/>
        <end position="203"/>
    </location>
</feature>
<keyword evidence="2" id="KW-0472">Membrane</keyword>
<evidence type="ECO:0000313" key="4">
    <source>
        <dbReference type="Proteomes" id="UP001432027"/>
    </source>
</evidence>
<feature type="compositionally biased region" description="Basic and acidic residues" evidence="1">
    <location>
        <begin position="213"/>
        <end position="222"/>
    </location>
</feature>
<dbReference type="Proteomes" id="UP001432027">
    <property type="component" value="Unassembled WGS sequence"/>
</dbReference>
<feature type="compositionally biased region" description="Basic and acidic residues" evidence="1">
    <location>
        <begin position="70"/>
        <end position="98"/>
    </location>
</feature>
<feature type="compositionally biased region" description="Basic and acidic residues" evidence="1">
    <location>
        <begin position="136"/>
        <end position="145"/>
    </location>
</feature>
<comment type="caution">
    <text evidence="3">The sequence shown here is derived from an EMBL/GenBank/DDBJ whole genome shotgun (WGS) entry which is preliminary data.</text>
</comment>
<reference evidence="3" key="1">
    <citation type="submission" date="2023-10" db="EMBL/GenBank/DDBJ databases">
        <title>Genome assembly of Pristionchus species.</title>
        <authorList>
            <person name="Yoshida K."/>
            <person name="Sommer R.J."/>
        </authorList>
    </citation>
    <scope>NUCLEOTIDE SEQUENCE</scope>
    <source>
        <strain evidence="3">RS0144</strain>
    </source>
</reference>
<feature type="region of interest" description="Disordered" evidence="1">
    <location>
        <begin position="1"/>
        <end position="222"/>
    </location>
</feature>
<evidence type="ECO:0000256" key="1">
    <source>
        <dbReference type="SAM" id="MobiDB-lite"/>
    </source>
</evidence>
<accession>A0AAV5S8W7</accession>
<name>A0AAV5S8W7_9BILA</name>
<evidence type="ECO:0000313" key="3">
    <source>
        <dbReference type="EMBL" id="GMS79542.1"/>
    </source>
</evidence>
<sequence>SAAPIVRSSMSARAPVRTSAEEIRPSAEAVVPPSFAVPSGAPSGAMAMTPTAPMQLAGGKSDSISAGIRRVVEAEKRTERFNAARTPSDRSHTDREMPGDAESQEGAVVEKPEGEHKPSPPDGPPGDGGISHSGRRRLEVIQERNRSRKSRQSKQRGANKGSGRRQEKFPIKAKGNEEEMDPKASQEENPEGKSNKEKKEASLSRKRVSTRRTHGDLKTACHSSRTDSRSCVHRNYLAVYDRLVEEEKKEFESKCRRKITIRFAIILSVVCAAFLVVTITLAVLLSQHCK</sequence>